<dbReference type="OrthoDB" id="9802919at2"/>
<sequence>MRIAVEGQSLKLSPEPWLAVNLSMFFPGVGQLYVGERVRGLGFLSSQLILIAIAAWSIFSPNGNTVTGMICVFPITAIYILNLFDAYFCARRQLNIQVSEKIPRINKDPWFAVFLSRILPGLGQLYLEKAILGGFLLSLIIICSTLANIFSHLVVFIPIISAVACYDAFMGFPKPKRSKRHLITLIAIFVLGVGLISNYFPLLIEKNIELFEIPSKSMLPTLEVGDRIFVHKSSLYSPHRGDMIVFRVPDSVKSLDMDNQLNNNEAEYFIKRVIGQPGQIISITNGMVYINNQPLQEAYIAEPPIYELAPQVVPTDSYFVMGDNRNNSFDSHIWGFLQQGYIVGKAYKIYWPPQRIQSLLTSH</sequence>
<dbReference type="PANTHER" id="PTHR43390:SF1">
    <property type="entry name" value="CHLOROPLAST PROCESSING PEPTIDASE"/>
    <property type="match status" value="1"/>
</dbReference>
<dbReference type="SUPFAM" id="SSF51306">
    <property type="entry name" value="LexA/Signal peptidase"/>
    <property type="match status" value="1"/>
</dbReference>
<dbReference type="HOGENOM" id="CLU_758238_0_0_3"/>
<organism evidence="11 12">
    <name type="scientific">Allocoleopsis franciscana PCC 7113</name>
    <dbReference type="NCBI Taxonomy" id="1173027"/>
    <lineage>
        <taxon>Bacteria</taxon>
        <taxon>Bacillati</taxon>
        <taxon>Cyanobacteriota</taxon>
        <taxon>Cyanophyceae</taxon>
        <taxon>Coleofasciculales</taxon>
        <taxon>Coleofasciculaceae</taxon>
        <taxon>Allocoleopsis</taxon>
        <taxon>Allocoleopsis franciscana</taxon>
    </lineage>
</organism>
<dbReference type="InterPro" id="IPR019758">
    <property type="entry name" value="Pept_S26A_signal_pept_1_CS"/>
</dbReference>
<dbReference type="GO" id="GO:0009003">
    <property type="term" value="F:signal peptidase activity"/>
    <property type="evidence" value="ECO:0007669"/>
    <property type="project" value="UniProtKB-EC"/>
</dbReference>
<keyword evidence="8" id="KW-0472">Membrane</keyword>
<feature type="active site" evidence="7">
    <location>
        <position position="217"/>
    </location>
</feature>
<accession>K9WGC1</accession>
<evidence type="ECO:0000256" key="5">
    <source>
        <dbReference type="ARBA" id="ARBA00022670"/>
    </source>
</evidence>
<evidence type="ECO:0000256" key="7">
    <source>
        <dbReference type="PIRSR" id="PIRSR600223-1"/>
    </source>
</evidence>
<dbReference type="PATRIC" id="fig|1173027.3.peg.3866"/>
<dbReference type="EMBL" id="CP003630">
    <property type="protein sequence ID" value="AFZ19238.1"/>
    <property type="molecule type" value="Genomic_DNA"/>
</dbReference>
<feature type="transmembrane region" description="Helical" evidence="8">
    <location>
        <begin position="16"/>
        <end position="34"/>
    </location>
</feature>
<dbReference type="STRING" id="1173027.Mic7113_3513"/>
<dbReference type="KEGG" id="mic:Mic7113_3513"/>
<evidence type="ECO:0000256" key="9">
    <source>
        <dbReference type="RuleBase" id="RU362042"/>
    </source>
</evidence>
<keyword evidence="5 8" id="KW-0645">Protease</keyword>
<dbReference type="EC" id="3.4.21.89" evidence="4 8"/>
<dbReference type="Gene3D" id="2.10.109.10">
    <property type="entry name" value="Umud Fragment, subunit A"/>
    <property type="match status" value="1"/>
</dbReference>
<comment type="catalytic activity">
    <reaction evidence="1 8">
        <text>Cleavage of hydrophobic, N-terminal signal or leader sequences from secreted and periplasmic proteins.</text>
        <dbReference type="EC" id="3.4.21.89"/>
    </reaction>
</comment>
<evidence type="ECO:0000256" key="2">
    <source>
        <dbReference type="ARBA" id="ARBA00004401"/>
    </source>
</evidence>
<evidence type="ECO:0000259" key="10">
    <source>
        <dbReference type="Pfam" id="PF10502"/>
    </source>
</evidence>
<keyword evidence="12" id="KW-1185">Reference proteome</keyword>
<dbReference type="AlphaFoldDB" id="K9WGC1"/>
<feature type="transmembrane region" description="Helical" evidence="8">
    <location>
        <begin position="139"/>
        <end position="169"/>
    </location>
</feature>
<evidence type="ECO:0000256" key="3">
    <source>
        <dbReference type="ARBA" id="ARBA00009370"/>
    </source>
</evidence>
<feature type="active site" evidence="7">
    <location>
        <position position="271"/>
    </location>
</feature>
<dbReference type="InterPro" id="IPR000223">
    <property type="entry name" value="Pept_S26A_signal_pept_1"/>
</dbReference>
<keyword evidence="8" id="KW-0812">Transmembrane</keyword>
<evidence type="ECO:0000256" key="4">
    <source>
        <dbReference type="ARBA" id="ARBA00013208"/>
    </source>
</evidence>
<dbReference type="GO" id="GO:0004252">
    <property type="term" value="F:serine-type endopeptidase activity"/>
    <property type="evidence" value="ECO:0007669"/>
    <property type="project" value="InterPro"/>
</dbReference>
<evidence type="ECO:0000256" key="6">
    <source>
        <dbReference type="ARBA" id="ARBA00022801"/>
    </source>
</evidence>
<comment type="subcellular location">
    <subcellularLocation>
        <location evidence="2">Cell membrane</location>
        <topology evidence="2">Single-pass type II membrane protein</topology>
    </subcellularLocation>
    <subcellularLocation>
        <location evidence="9">Membrane</location>
        <topology evidence="9">Single-pass type II membrane protein</topology>
    </subcellularLocation>
</comment>
<dbReference type="InterPro" id="IPR019757">
    <property type="entry name" value="Pept_S26A_signal_pept_1_Lys-AS"/>
</dbReference>
<dbReference type="PROSITE" id="PS00761">
    <property type="entry name" value="SPASE_I_3"/>
    <property type="match status" value="1"/>
</dbReference>
<dbReference type="CDD" id="cd06530">
    <property type="entry name" value="S26_SPase_I"/>
    <property type="match status" value="1"/>
</dbReference>
<dbReference type="InterPro" id="IPR019533">
    <property type="entry name" value="Peptidase_S26"/>
</dbReference>
<dbReference type="Pfam" id="PF10502">
    <property type="entry name" value="Peptidase_S26"/>
    <property type="match status" value="1"/>
</dbReference>
<dbReference type="PROSITE" id="PS00501">
    <property type="entry name" value="SPASE_I_1"/>
    <property type="match status" value="1"/>
</dbReference>
<feature type="transmembrane region" description="Helical" evidence="8">
    <location>
        <begin position="65"/>
        <end position="88"/>
    </location>
</feature>
<dbReference type="InterPro" id="IPR019756">
    <property type="entry name" value="Pept_S26A_signal_pept_1_Ser-AS"/>
</dbReference>
<evidence type="ECO:0000256" key="8">
    <source>
        <dbReference type="RuleBase" id="RU003993"/>
    </source>
</evidence>
<gene>
    <name evidence="11" type="ORF">Mic7113_3513</name>
</gene>
<dbReference type="MEROPS" id="S26.008"/>
<name>K9WGC1_9CYAN</name>
<dbReference type="GO" id="GO:0005886">
    <property type="term" value="C:plasma membrane"/>
    <property type="evidence" value="ECO:0007669"/>
    <property type="project" value="UniProtKB-SubCell"/>
</dbReference>
<dbReference type="PROSITE" id="PS00760">
    <property type="entry name" value="SPASE_I_2"/>
    <property type="match status" value="1"/>
</dbReference>
<dbReference type="InterPro" id="IPR036286">
    <property type="entry name" value="LexA/Signal_pep-like_sf"/>
</dbReference>
<feature type="transmembrane region" description="Helical" evidence="8">
    <location>
        <begin position="181"/>
        <end position="200"/>
    </location>
</feature>
<dbReference type="GO" id="GO:0006465">
    <property type="term" value="P:signal peptide processing"/>
    <property type="evidence" value="ECO:0007669"/>
    <property type="project" value="InterPro"/>
</dbReference>
<dbReference type="NCBIfam" id="TIGR02227">
    <property type="entry name" value="sigpep_I_bact"/>
    <property type="match status" value="1"/>
</dbReference>
<dbReference type="PANTHER" id="PTHR43390">
    <property type="entry name" value="SIGNAL PEPTIDASE I"/>
    <property type="match status" value="1"/>
</dbReference>
<keyword evidence="6 8" id="KW-0378">Hydrolase</keyword>
<dbReference type="eggNOG" id="COG0681">
    <property type="taxonomic scope" value="Bacteria"/>
</dbReference>
<feature type="domain" description="Peptidase S26" evidence="10">
    <location>
        <begin position="203"/>
        <end position="351"/>
    </location>
</feature>
<proteinExistence type="inferred from homology"/>
<dbReference type="RefSeq" id="WP_015183380.1">
    <property type="nucleotide sequence ID" value="NC_019738.1"/>
</dbReference>
<dbReference type="Proteomes" id="UP000010471">
    <property type="component" value="Chromosome"/>
</dbReference>
<comment type="caution">
    <text evidence="8">Lacks conserved residue(s) required for the propagation of feature annotation.</text>
</comment>
<evidence type="ECO:0000313" key="11">
    <source>
        <dbReference type="EMBL" id="AFZ19238.1"/>
    </source>
</evidence>
<feature type="transmembrane region" description="Helical" evidence="8">
    <location>
        <begin position="41"/>
        <end position="59"/>
    </location>
</feature>
<reference evidence="11 12" key="1">
    <citation type="submission" date="2012-06" db="EMBL/GenBank/DDBJ databases">
        <title>Finished chromosome of genome of Microcoleus sp. PCC 7113.</title>
        <authorList>
            <consortium name="US DOE Joint Genome Institute"/>
            <person name="Gugger M."/>
            <person name="Coursin T."/>
            <person name="Rippka R."/>
            <person name="Tandeau De Marsac N."/>
            <person name="Huntemann M."/>
            <person name="Wei C.-L."/>
            <person name="Han J."/>
            <person name="Detter J.C."/>
            <person name="Han C."/>
            <person name="Tapia R."/>
            <person name="Chen A."/>
            <person name="Kyrpides N."/>
            <person name="Mavromatis K."/>
            <person name="Markowitz V."/>
            <person name="Szeto E."/>
            <person name="Ivanova N."/>
            <person name="Pagani I."/>
            <person name="Pati A."/>
            <person name="Goodwin L."/>
            <person name="Nordberg H.P."/>
            <person name="Cantor M.N."/>
            <person name="Hua S.X."/>
            <person name="Woyke T."/>
            <person name="Kerfeld C.A."/>
        </authorList>
    </citation>
    <scope>NUCLEOTIDE SEQUENCE [LARGE SCALE GENOMIC DNA]</scope>
    <source>
        <strain evidence="11 12">PCC 7113</strain>
    </source>
</reference>
<evidence type="ECO:0000256" key="1">
    <source>
        <dbReference type="ARBA" id="ARBA00000677"/>
    </source>
</evidence>
<dbReference type="PRINTS" id="PR00727">
    <property type="entry name" value="LEADERPTASE"/>
</dbReference>
<keyword evidence="8" id="KW-1133">Transmembrane helix</keyword>
<comment type="similarity">
    <text evidence="3 9">Belongs to the peptidase S26 family.</text>
</comment>
<evidence type="ECO:0000313" key="12">
    <source>
        <dbReference type="Proteomes" id="UP000010471"/>
    </source>
</evidence>
<protein>
    <recommendedName>
        <fullName evidence="4 8">Signal peptidase I</fullName>
        <ecNumber evidence="4 8">3.4.21.89</ecNumber>
    </recommendedName>
</protein>